<dbReference type="PROSITE" id="PS50125">
    <property type="entry name" value="GUANYLATE_CYCLASE_2"/>
    <property type="match status" value="1"/>
</dbReference>
<comment type="similarity">
    <text evidence="2">Belongs to the adenylyl cyclase class-3 family.</text>
</comment>
<dbReference type="InterPro" id="IPR007890">
    <property type="entry name" value="CHASE2"/>
</dbReference>
<feature type="domain" description="Guanylate cyclase" evidence="8">
    <location>
        <begin position="466"/>
        <end position="598"/>
    </location>
</feature>
<dbReference type="AlphaFoldDB" id="A0A9X2L2C6"/>
<dbReference type="FunFam" id="3.30.70.1230:FF:000016">
    <property type="entry name" value="Adenylate/guanylate cyclase domain-containing protein"/>
    <property type="match status" value="1"/>
</dbReference>
<dbReference type="PANTHER" id="PTHR43081:SF1">
    <property type="entry name" value="ADENYLATE CYCLASE, TERMINAL-DIFFERENTIATION SPECIFIC"/>
    <property type="match status" value="1"/>
</dbReference>
<feature type="transmembrane region" description="Helical" evidence="7">
    <location>
        <begin position="12"/>
        <end position="32"/>
    </location>
</feature>
<evidence type="ECO:0000256" key="2">
    <source>
        <dbReference type="ARBA" id="ARBA00005381"/>
    </source>
</evidence>
<dbReference type="CDD" id="cd07302">
    <property type="entry name" value="CHD"/>
    <property type="match status" value="1"/>
</dbReference>
<dbReference type="RefSeq" id="WP_255133691.1">
    <property type="nucleotide sequence ID" value="NZ_JANDBC010000001.1"/>
</dbReference>
<dbReference type="SUPFAM" id="SSF55073">
    <property type="entry name" value="Nucleotide cyclase"/>
    <property type="match status" value="1"/>
</dbReference>
<keyword evidence="5 7" id="KW-1133">Transmembrane helix</keyword>
<dbReference type="SMART" id="SM01080">
    <property type="entry name" value="CHASE2"/>
    <property type="match status" value="1"/>
</dbReference>
<dbReference type="SMART" id="SM00044">
    <property type="entry name" value="CYCc"/>
    <property type="match status" value="1"/>
</dbReference>
<accession>A0A9X2L2C6</accession>
<evidence type="ECO:0000256" key="4">
    <source>
        <dbReference type="ARBA" id="ARBA00022692"/>
    </source>
</evidence>
<dbReference type="GO" id="GO:0006171">
    <property type="term" value="P:cAMP biosynthetic process"/>
    <property type="evidence" value="ECO:0007669"/>
    <property type="project" value="TreeGrafter"/>
</dbReference>
<comment type="subcellular location">
    <subcellularLocation>
        <location evidence="1">Cell envelope</location>
    </subcellularLocation>
</comment>
<evidence type="ECO:0000256" key="6">
    <source>
        <dbReference type="ARBA" id="ARBA00023136"/>
    </source>
</evidence>
<evidence type="ECO:0000313" key="9">
    <source>
        <dbReference type="EMBL" id="MCP9291068.1"/>
    </source>
</evidence>
<feature type="transmembrane region" description="Helical" evidence="7">
    <location>
        <begin position="377"/>
        <end position="401"/>
    </location>
</feature>
<evidence type="ECO:0000256" key="7">
    <source>
        <dbReference type="SAM" id="Phobius"/>
    </source>
</evidence>
<evidence type="ECO:0000256" key="3">
    <source>
        <dbReference type="ARBA" id="ARBA00022475"/>
    </source>
</evidence>
<keyword evidence="3" id="KW-1003">Cell membrane</keyword>
<evidence type="ECO:0000259" key="8">
    <source>
        <dbReference type="PROSITE" id="PS50125"/>
    </source>
</evidence>
<feature type="transmembrane region" description="Helical" evidence="7">
    <location>
        <begin position="351"/>
        <end position="370"/>
    </location>
</feature>
<dbReference type="Proteomes" id="UP001139125">
    <property type="component" value="Unassembled WGS sequence"/>
</dbReference>
<reference evidence="9" key="1">
    <citation type="submission" date="2022-06" db="EMBL/GenBank/DDBJ databases">
        <title>Gracilimonas sp. CAU 1638 isolated from sea sediment.</title>
        <authorList>
            <person name="Kim W."/>
        </authorList>
    </citation>
    <scope>NUCLEOTIDE SEQUENCE</scope>
    <source>
        <strain evidence="9">CAU 1638</strain>
    </source>
</reference>
<protein>
    <submittedName>
        <fullName evidence="9">Adenylate/guanylate cyclase domain-containing protein</fullName>
    </submittedName>
</protein>
<evidence type="ECO:0000256" key="1">
    <source>
        <dbReference type="ARBA" id="ARBA00004196"/>
    </source>
</evidence>
<dbReference type="GO" id="GO:0035556">
    <property type="term" value="P:intracellular signal transduction"/>
    <property type="evidence" value="ECO:0007669"/>
    <property type="project" value="InterPro"/>
</dbReference>
<dbReference type="GO" id="GO:0004016">
    <property type="term" value="F:adenylate cyclase activity"/>
    <property type="evidence" value="ECO:0007669"/>
    <property type="project" value="UniProtKB-ARBA"/>
</dbReference>
<evidence type="ECO:0000256" key="5">
    <source>
        <dbReference type="ARBA" id="ARBA00022989"/>
    </source>
</evidence>
<keyword evidence="10" id="KW-1185">Reference proteome</keyword>
<dbReference type="Gene3D" id="3.30.70.1230">
    <property type="entry name" value="Nucleotide cyclase"/>
    <property type="match status" value="1"/>
</dbReference>
<dbReference type="GO" id="GO:0030313">
    <property type="term" value="C:cell envelope"/>
    <property type="evidence" value="ECO:0007669"/>
    <property type="project" value="UniProtKB-SubCell"/>
</dbReference>
<dbReference type="Pfam" id="PF00211">
    <property type="entry name" value="Guanylate_cyc"/>
    <property type="match status" value="1"/>
</dbReference>
<evidence type="ECO:0000313" key="10">
    <source>
        <dbReference type="Proteomes" id="UP001139125"/>
    </source>
</evidence>
<sequence>MKKGRKLSKVALVSLVYAAVICSLFILQYAGFFNPIEDSLLDQKFRSFERDVPKDRVSLAMIDQKSLDTFAKEHGIYWPWPREVYGTVHNYLMAKQARLVVYDVLFDQPDFDRNGLSGARSDLYLEQMFGTYQNSVLSAQTIESEDGYNRSDLSRFTYPLALEDSSELYSVHNVPIPRFLNTAHKIGSVAIPTENESIIRRVPMFFNISGDRALPSLGVAAYLGYQRGQVSVERTGRSLLLDSLKVPLQPDGKYLINWYKKGGSEDGTFRNYSFYGLFKAGLEFRQTGDPKADSLIELKDKIVFVGANAAGLSDIKSTPMSPIEPFPGVEIHAAVTNNLLESDFITTVSPFTKNILILIFTAVLLILIFWTPSKVNISFSAVLMGAIIIAGLILFSVYRVWFPTAEIFLSSLLMIIVGYTTKYVSEDAQKRAIRSAFDLYLQKELVEQIIEQPELLKLGGEKKELTVLFSDLAGFTSISEDTPPEELVTFLNEYLSEMTDIVFRNKGTLDKYIGDAIMAFWGAPVPEEDHAYYACKCALEMEEKLAELQAKWTGEGLPAPHVRYGLNSGPMVVGNMGSKDRFSYTVLGDNVNLGARLEPANKDFGTRILISQSTREQVKDRLLTREVALMKAKGKTKPIRIFELICEKGTEESSKWESFVELFHGALNHYYNREWEAAEVKFEKALELKDGDMLCRIYSKNIEVFKKNPPGDNWEGSYQQTNK</sequence>
<proteinExistence type="inferred from homology"/>
<gene>
    <name evidence="9" type="ORF">NM125_05690</name>
</gene>
<dbReference type="InterPro" id="IPR050697">
    <property type="entry name" value="Adenylyl/Guanylyl_Cyclase_3/4"/>
</dbReference>
<dbReference type="Pfam" id="PF05226">
    <property type="entry name" value="CHASE2"/>
    <property type="match status" value="1"/>
</dbReference>
<keyword evidence="6 7" id="KW-0472">Membrane</keyword>
<keyword evidence="4 7" id="KW-0812">Transmembrane</keyword>
<dbReference type="InterPro" id="IPR001054">
    <property type="entry name" value="A/G_cyclase"/>
</dbReference>
<dbReference type="PANTHER" id="PTHR43081">
    <property type="entry name" value="ADENYLATE CYCLASE, TERMINAL-DIFFERENTIATION SPECIFIC-RELATED"/>
    <property type="match status" value="1"/>
</dbReference>
<name>A0A9X2L2C6_9BACT</name>
<dbReference type="InterPro" id="IPR029787">
    <property type="entry name" value="Nucleotide_cyclase"/>
</dbReference>
<dbReference type="EMBL" id="JANDBC010000001">
    <property type="protein sequence ID" value="MCP9291068.1"/>
    <property type="molecule type" value="Genomic_DNA"/>
</dbReference>
<organism evidence="9 10">
    <name type="scientific">Gracilimonas sediminicola</name>
    <dbReference type="NCBI Taxonomy" id="2952158"/>
    <lineage>
        <taxon>Bacteria</taxon>
        <taxon>Pseudomonadati</taxon>
        <taxon>Balneolota</taxon>
        <taxon>Balneolia</taxon>
        <taxon>Balneolales</taxon>
        <taxon>Balneolaceae</taxon>
        <taxon>Gracilimonas</taxon>
    </lineage>
</organism>
<comment type="caution">
    <text evidence="9">The sequence shown here is derived from an EMBL/GenBank/DDBJ whole genome shotgun (WGS) entry which is preliminary data.</text>
</comment>